<sequence length="187" mass="20566">MIVFLRSFPETVSCGAGHYMAVGTLSSTVGCQGIEASCVLGLLVLSRTSQFLQGLHLSDPTSYHARWMKLNAAGALKSRPAEVVLIQEKGVSKLSKVCSKTLSRDNVHKVSSWGSESNGCIEREDLYPFGYCSDSGLRPYVVLKDNNKRKRLKALASSWSPVRYGWRMSDKIASSQPWVLSNTIFSV</sequence>
<evidence type="ECO:0000313" key="2">
    <source>
        <dbReference type="Proteomes" id="UP000008311"/>
    </source>
</evidence>
<accession>B9S794</accession>
<protein>
    <submittedName>
        <fullName evidence="1">Uncharacterized protein</fullName>
    </submittedName>
</protein>
<gene>
    <name evidence="1" type="ORF">RCOM_0774590</name>
</gene>
<organism evidence="1 2">
    <name type="scientific">Ricinus communis</name>
    <name type="common">Castor bean</name>
    <dbReference type="NCBI Taxonomy" id="3988"/>
    <lineage>
        <taxon>Eukaryota</taxon>
        <taxon>Viridiplantae</taxon>
        <taxon>Streptophyta</taxon>
        <taxon>Embryophyta</taxon>
        <taxon>Tracheophyta</taxon>
        <taxon>Spermatophyta</taxon>
        <taxon>Magnoliopsida</taxon>
        <taxon>eudicotyledons</taxon>
        <taxon>Gunneridae</taxon>
        <taxon>Pentapetalae</taxon>
        <taxon>rosids</taxon>
        <taxon>fabids</taxon>
        <taxon>Malpighiales</taxon>
        <taxon>Euphorbiaceae</taxon>
        <taxon>Acalyphoideae</taxon>
        <taxon>Acalypheae</taxon>
        <taxon>Ricinus</taxon>
    </lineage>
</organism>
<dbReference type="EMBL" id="EQ973884">
    <property type="protein sequence ID" value="EEF40499.1"/>
    <property type="molecule type" value="Genomic_DNA"/>
</dbReference>
<name>B9S794_RICCO</name>
<dbReference type="Proteomes" id="UP000008311">
    <property type="component" value="Unassembled WGS sequence"/>
</dbReference>
<dbReference type="AlphaFoldDB" id="B9S794"/>
<keyword evidence="2" id="KW-1185">Reference proteome</keyword>
<dbReference type="PROSITE" id="PS51257">
    <property type="entry name" value="PROKAR_LIPOPROTEIN"/>
    <property type="match status" value="1"/>
</dbReference>
<dbReference type="InParanoid" id="B9S794"/>
<proteinExistence type="predicted"/>
<evidence type="ECO:0000313" key="1">
    <source>
        <dbReference type="EMBL" id="EEF40499.1"/>
    </source>
</evidence>
<reference evidence="2" key="1">
    <citation type="journal article" date="2010" name="Nat. Biotechnol.">
        <title>Draft genome sequence of the oilseed species Ricinus communis.</title>
        <authorList>
            <person name="Chan A.P."/>
            <person name="Crabtree J."/>
            <person name="Zhao Q."/>
            <person name="Lorenzi H."/>
            <person name="Orvis J."/>
            <person name="Puiu D."/>
            <person name="Melake-Berhan A."/>
            <person name="Jones K.M."/>
            <person name="Redman J."/>
            <person name="Chen G."/>
            <person name="Cahoon E.B."/>
            <person name="Gedil M."/>
            <person name="Stanke M."/>
            <person name="Haas B.J."/>
            <person name="Wortman J.R."/>
            <person name="Fraser-Liggett C.M."/>
            <person name="Ravel J."/>
            <person name="Rabinowicz P.D."/>
        </authorList>
    </citation>
    <scope>NUCLEOTIDE SEQUENCE [LARGE SCALE GENOMIC DNA]</scope>
    <source>
        <strain evidence="2">cv. Hale</strain>
    </source>
</reference>